<organism evidence="14 15">
    <name type="scientific">Agrobacterium tumefaciens</name>
    <dbReference type="NCBI Taxonomy" id="358"/>
    <lineage>
        <taxon>Bacteria</taxon>
        <taxon>Pseudomonadati</taxon>
        <taxon>Pseudomonadota</taxon>
        <taxon>Alphaproteobacteria</taxon>
        <taxon>Hyphomicrobiales</taxon>
        <taxon>Rhizobiaceae</taxon>
        <taxon>Rhizobium/Agrobacterium group</taxon>
        <taxon>Agrobacterium</taxon>
        <taxon>Agrobacterium tumefaciens complex</taxon>
    </lineage>
</organism>
<dbReference type="Proteomes" id="UP000305410">
    <property type="component" value="Chromosome Circular"/>
</dbReference>
<dbReference type="PANTHER" id="PTHR48078">
    <property type="entry name" value="THREONINE DEHYDRATASE, MITOCHONDRIAL-RELATED"/>
    <property type="match status" value="1"/>
</dbReference>
<dbReference type="InterPro" id="IPR001926">
    <property type="entry name" value="TrpB-like_PALP"/>
</dbReference>
<keyword evidence="6 12" id="KW-0028">Amino-acid biosynthesis</keyword>
<dbReference type="InterPro" id="IPR050147">
    <property type="entry name" value="Ser/Thr_Dehydratase"/>
</dbReference>
<evidence type="ECO:0000256" key="11">
    <source>
        <dbReference type="ARBA" id="ARBA00025527"/>
    </source>
</evidence>
<comment type="subunit">
    <text evidence="5 12">Homotetramer.</text>
</comment>
<dbReference type="CDD" id="cd01562">
    <property type="entry name" value="Thr-dehyd"/>
    <property type="match status" value="1"/>
</dbReference>
<dbReference type="GO" id="GO:0006565">
    <property type="term" value="P:L-serine catabolic process"/>
    <property type="evidence" value="ECO:0007669"/>
    <property type="project" value="TreeGrafter"/>
</dbReference>
<evidence type="ECO:0000256" key="7">
    <source>
        <dbReference type="ARBA" id="ARBA00022624"/>
    </source>
</evidence>
<name>A0AAF0K8A8_AGRTU</name>
<evidence type="ECO:0000256" key="3">
    <source>
        <dbReference type="ARBA" id="ARBA00004810"/>
    </source>
</evidence>
<dbReference type="SUPFAM" id="SSF55021">
    <property type="entry name" value="ACT-like"/>
    <property type="match status" value="1"/>
</dbReference>
<dbReference type="EMBL" id="CP122962">
    <property type="protein sequence ID" value="WGM60040.1"/>
    <property type="molecule type" value="Genomic_DNA"/>
</dbReference>
<dbReference type="InterPro" id="IPR038110">
    <property type="entry name" value="TD_ACT-like_sf"/>
</dbReference>
<sequence length="424" mass="46578">MNFNGLTIVDKQLVEAARREVREIFPETPLQLNEHLSRRYGASIWLKREDLSPVRSYKIRGAFNFLRKAVAKAGKGKVFVCASAGNHAQGFAFACRQFGVHGVVFMPVTTPQQKIEKTRIFGGEFISIRLVGDIFDQCYAAARQHVQDNDGYMVPPFDHEDIIEGQATVAAEIMDQLPEGTKPDIVVMPVGGGGLSAGLTGFLAGTVAKENFVFCEPEGAPSLKKSLERGEPVTLNKIDNFVDGAAVARIGDLNFKALKDFPADQVQLIPENAICVTIIEMLNLEGVVLEPAGALSIAALEKLGRERLEGKTVIAVVSGGNFDFERLPDVKERAMRYTGVKKYFILRLPQRPGALRDFLNLLGPDDDIARFEYLKKSARNFGSILIGIETNAQENFAGLLERFEAAGLGYEDITENDILSNLII</sequence>
<accession>A0AAF0K8A8</accession>
<dbReference type="NCBIfam" id="NF006390">
    <property type="entry name" value="PRK08639.1"/>
    <property type="match status" value="1"/>
</dbReference>
<dbReference type="InterPro" id="IPR000634">
    <property type="entry name" value="Ser/Thr_deHydtase_PyrdxlP-BS"/>
</dbReference>
<comment type="similarity">
    <text evidence="4 12">Belongs to the serine/threonine dehydratase family.</text>
</comment>
<evidence type="ECO:0000256" key="2">
    <source>
        <dbReference type="ARBA" id="ARBA00001933"/>
    </source>
</evidence>
<dbReference type="PANTHER" id="PTHR48078:SF11">
    <property type="entry name" value="THREONINE DEHYDRATASE, MITOCHONDRIAL"/>
    <property type="match status" value="1"/>
</dbReference>
<dbReference type="NCBIfam" id="TIGR02079">
    <property type="entry name" value="THD1"/>
    <property type="match status" value="1"/>
</dbReference>
<dbReference type="RefSeq" id="WP_080790930.1">
    <property type="nucleotide sequence ID" value="NZ_CP122962.1"/>
</dbReference>
<feature type="domain" description="ACT-like" evidence="13">
    <location>
        <begin position="342"/>
        <end position="415"/>
    </location>
</feature>
<proteinExistence type="inferred from homology"/>
<dbReference type="InterPro" id="IPR001721">
    <property type="entry name" value="TD_ACT-like"/>
</dbReference>
<reference evidence="14" key="1">
    <citation type="submission" date="2019-04" db="EMBL/GenBank/DDBJ databases">
        <authorList>
            <person name="Chiang H.-Y."/>
            <person name="Huang Y.-Y."/>
            <person name="Chou L."/>
            <person name="Lai E.-M."/>
            <person name="Kuo C.-H."/>
        </authorList>
    </citation>
    <scope>NUCLEOTIDE SEQUENCE</scope>
    <source>
        <strain evidence="14">CFBP5506</strain>
    </source>
</reference>
<comment type="pathway">
    <text evidence="3 12">Amino-acid biosynthesis; L-isoleucine biosynthesis; 2-oxobutanoate from L-threonine: step 1/1.</text>
</comment>
<dbReference type="GO" id="GO:0004794">
    <property type="term" value="F:threonine deaminase activity"/>
    <property type="evidence" value="ECO:0007669"/>
    <property type="project" value="UniProtKB-UniRule"/>
</dbReference>
<evidence type="ECO:0000259" key="13">
    <source>
        <dbReference type="PROSITE" id="PS51672"/>
    </source>
</evidence>
<reference evidence="14" key="2">
    <citation type="submission" date="2023-04" db="EMBL/GenBank/DDBJ databases">
        <title>Complete genome sequence of Agrobacterium salinitolerans CFBP5506.</title>
        <authorList>
            <person name="Yen H.-C."/>
            <person name="Yan X.-H."/>
            <person name="Lai E.-M."/>
            <person name="Kuo C.-H."/>
        </authorList>
    </citation>
    <scope>NUCLEOTIDE SEQUENCE</scope>
    <source>
        <strain evidence="14">CFBP5506</strain>
    </source>
</reference>
<keyword evidence="10 12" id="KW-0100">Branched-chain amino acid biosynthesis</keyword>
<dbReference type="GO" id="GO:0009097">
    <property type="term" value="P:isoleucine biosynthetic process"/>
    <property type="evidence" value="ECO:0007669"/>
    <property type="project" value="UniProtKB-UniRule"/>
</dbReference>
<comment type="function">
    <text evidence="11 12">Catalyzes the anaerobic formation of alpha-ketobutyrate and ammonia from threonine in a two-step reaction. The first step involved a dehydration of threonine and a production of enamine intermediates (aminocrotonate), which tautomerizes to its imine form (iminobutyrate). Both intermediates are unstable and short-lived. The second step is the nonenzymatic hydrolysis of the enamine/imine intermediates to form 2-ketobutyrate and free ammonia. In the low water environment of the cell, the second step is accelerated by RidA.</text>
</comment>
<keyword evidence="8 12" id="KW-0663">Pyridoxal phosphate</keyword>
<evidence type="ECO:0000313" key="14">
    <source>
        <dbReference type="EMBL" id="WGM60040.1"/>
    </source>
</evidence>
<dbReference type="InterPro" id="IPR036052">
    <property type="entry name" value="TrpB-like_PALP_sf"/>
</dbReference>
<dbReference type="SUPFAM" id="SSF53686">
    <property type="entry name" value="Tryptophan synthase beta subunit-like PLP-dependent enzymes"/>
    <property type="match status" value="1"/>
</dbReference>
<dbReference type="PROSITE" id="PS00165">
    <property type="entry name" value="DEHYDRATASE_SER_THR"/>
    <property type="match status" value="1"/>
</dbReference>
<evidence type="ECO:0000256" key="6">
    <source>
        <dbReference type="ARBA" id="ARBA00022605"/>
    </source>
</evidence>
<dbReference type="EC" id="4.3.1.19" evidence="12"/>
<dbReference type="Pfam" id="PF00585">
    <property type="entry name" value="Thr_dehydrat_C"/>
    <property type="match status" value="1"/>
</dbReference>
<comment type="catalytic activity">
    <reaction evidence="1 12">
        <text>L-threonine = 2-oxobutanoate + NH4(+)</text>
        <dbReference type="Rhea" id="RHEA:22108"/>
        <dbReference type="ChEBI" id="CHEBI:16763"/>
        <dbReference type="ChEBI" id="CHEBI:28938"/>
        <dbReference type="ChEBI" id="CHEBI:57926"/>
        <dbReference type="EC" id="4.3.1.19"/>
    </reaction>
</comment>
<evidence type="ECO:0000256" key="1">
    <source>
        <dbReference type="ARBA" id="ARBA00001274"/>
    </source>
</evidence>
<evidence type="ECO:0000256" key="9">
    <source>
        <dbReference type="ARBA" id="ARBA00023239"/>
    </source>
</evidence>
<comment type="cofactor">
    <cofactor evidence="2 12">
        <name>pyridoxal 5'-phosphate</name>
        <dbReference type="ChEBI" id="CHEBI:597326"/>
    </cofactor>
</comment>
<dbReference type="PROSITE" id="PS51672">
    <property type="entry name" value="ACT_LIKE"/>
    <property type="match status" value="1"/>
</dbReference>
<dbReference type="AlphaFoldDB" id="A0AAF0K8A8"/>
<dbReference type="GO" id="GO:0006567">
    <property type="term" value="P:L-threonine catabolic process"/>
    <property type="evidence" value="ECO:0007669"/>
    <property type="project" value="TreeGrafter"/>
</dbReference>
<evidence type="ECO:0000256" key="5">
    <source>
        <dbReference type="ARBA" id="ARBA00011881"/>
    </source>
</evidence>
<dbReference type="Pfam" id="PF00291">
    <property type="entry name" value="PALP"/>
    <property type="match status" value="1"/>
</dbReference>
<evidence type="ECO:0000256" key="8">
    <source>
        <dbReference type="ARBA" id="ARBA00022898"/>
    </source>
</evidence>
<keyword evidence="7 12" id="KW-0412">Isoleucine biosynthesis</keyword>
<dbReference type="FunFam" id="3.40.50.1100:FF:000005">
    <property type="entry name" value="Threonine dehydratase catabolic"/>
    <property type="match status" value="1"/>
</dbReference>
<dbReference type="Gene3D" id="3.40.50.1100">
    <property type="match status" value="2"/>
</dbReference>
<dbReference type="GO" id="GO:0003941">
    <property type="term" value="F:L-serine ammonia-lyase activity"/>
    <property type="evidence" value="ECO:0007669"/>
    <property type="project" value="TreeGrafter"/>
</dbReference>
<dbReference type="GO" id="GO:0030170">
    <property type="term" value="F:pyridoxal phosphate binding"/>
    <property type="evidence" value="ECO:0007669"/>
    <property type="project" value="InterPro"/>
</dbReference>
<evidence type="ECO:0000313" key="15">
    <source>
        <dbReference type="Proteomes" id="UP000305410"/>
    </source>
</evidence>
<evidence type="ECO:0000256" key="10">
    <source>
        <dbReference type="ARBA" id="ARBA00023304"/>
    </source>
</evidence>
<evidence type="ECO:0000256" key="4">
    <source>
        <dbReference type="ARBA" id="ARBA00010869"/>
    </source>
</evidence>
<dbReference type="InterPro" id="IPR011820">
    <property type="entry name" value="IlvA"/>
</dbReference>
<evidence type="ECO:0000256" key="12">
    <source>
        <dbReference type="RuleBase" id="RU362012"/>
    </source>
</evidence>
<keyword evidence="9 12" id="KW-0456">Lyase</keyword>
<dbReference type="Gene3D" id="3.40.1020.10">
    <property type="entry name" value="Biosynthetic Threonine Deaminase, Domain 3"/>
    <property type="match status" value="1"/>
</dbReference>
<protein>
    <recommendedName>
        <fullName evidence="12">L-threonine dehydratase</fullName>
        <ecNumber evidence="12">4.3.1.19</ecNumber>
    </recommendedName>
    <alternativeName>
        <fullName evidence="12">Threonine deaminase</fullName>
    </alternativeName>
</protein>
<gene>
    <name evidence="12 14" type="primary">ilvA</name>
    <name evidence="14" type="ORF">CFBP5506_04105</name>
</gene>
<dbReference type="InterPro" id="IPR045865">
    <property type="entry name" value="ACT-like_dom_sf"/>
</dbReference>